<dbReference type="PROSITE" id="PS50818">
    <property type="entry name" value="INTEIN_C_TER"/>
    <property type="match status" value="1"/>
</dbReference>
<evidence type="ECO:0000259" key="7">
    <source>
        <dbReference type="SMART" id="SM00382"/>
    </source>
</evidence>
<keyword evidence="4" id="KW-0547">Nucleotide-binding</keyword>
<dbReference type="InterPro" id="IPR003593">
    <property type="entry name" value="AAA+_ATPase"/>
</dbReference>
<reference evidence="8" key="1">
    <citation type="submission" date="2018-02" db="EMBL/GenBank/DDBJ databases">
        <authorList>
            <person name="Cohen D.B."/>
            <person name="Kent A.D."/>
        </authorList>
    </citation>
    <scope>NUCLEOTIDE SEQUENCE</scope>
</reference>
<dbReference type="InterPro" id="IPR030934">
    <property type="entry name" value="Intein_C"/>
</dbReference>
<dbReference type="GO" id="GO:0006952">
    <property type="term" value="P:defense response"/>
    <property type="evidence" value="ECO:0007669"/>
    <property type="project" value="UniProtKB-KW"/>
</dbReference>
<dbReference type="InterPro" id="IPR050905">
    <property type="entry name" value="Plant_NBS-LRR"/>
</dbReference>
<dbReference type="Pfam" id="PF00931">
    <property type="entry name" value="NB-ARC"/>
    <property type="match status" value="1"/>
</dbReference>
<dbReference type="Pfam" id="PF23559">
    <property type="entry name" value="WHD_DRP"/>
    <property type="match status" value="1"/>
</dbReference>
<dbReference type="Gene3D" id="1.10.10.10">
    <property type="entry name" value="Winged helix-like DNA-binding domain superfamily/Winged helix DNA-binding domain"/>
    <property type="match status" value="1"/>
</dbReference>
<evidence type="ECO:0000256" key="4">
    <source>
        <dbReference type="ARBA" id="ARBA00022741"/>
    </source>
</evidence>
<keyword evidence="6" id="KW-0067">ATP-binding</keyword>
<dbReference type="Pfam" id="PF13855">
    <property type="entry name" value="LRR_8"/>
    <property type="match status" value="1"/>
</dbReference>
<dbReference type="SMART" id="SM00382">
    <property type="entry name" value="AAA"/>
    <property type="match status" value="1"/>
</dbReference>
<dbReference type="FunFam" id="1.10.10.10:FF:000322">
    <property type="entry name" value="Probable disease resistance protein At1g63360"/>
    <property type="match status" value="1"/>
</dbReference>
<keyword evidence="3" id="KW-0677">Repeat</keyword>
<dbReference type="InterPro" id="IPR027417">
    <property type="entry name" value="P-loop_NTPase"/>
</dbReference>
<dbReference type="PANTHER" id="PTHR33463">
    <property type="entry name" value="NB-ARC DOMAIN-CONTAINING PROTEIN-RELATED"/>
    <property type="match status" value="1"/>
</dbReference>
<dbReference type="SUPFAM" id="SSF52540">
    <property type="entry name" value="P-loop containing nucleoside triphosphate hydrolases"/>
    <property type="match status" value="1"/>
</dbReference>
<dbReference type="InterPro" id="IPR036388">
    <property type="entry name" value="WH-like_DNA-bd_sf"/>
</dbReference>
<dbReference type="InterPro" id="IPR001611">
    <property type="entry name" value="Leu-rich_rpt"/>
</dbReference>
<name>A0A2N9G4F6_FAGSY</name>
<dbReference type="InterPro" id="IPR057135">
    <property type="entry name" value="At4g27190-like_LRR"/>
</dbReference>
<dbReference type="Gene3D" id="1.10.8.430">
    <property type="entry name" value="Helical domain of apoptotic protease-activating factors"/>
    <property type="match status" value="1"/>
</dbReference>
<evidence type="ECO:0000256" key="6">
    <source>
        <dbReference type="ARBA" id="ARBA00022840"/>
    </source>
</evidence>
<evidence type="ECO:0000256" key="1">
    <source>
        <dbReference type="ARBA" id="ARBA00008894"/>
    </source>
</evidence>
<evidence type="ECO:0000256" key="5">
    <source>
        <dbReference type="ARBA" id="ARBA00022821"/>
    </source>
</evidence>
<comment type="similarity">
    <text evidence="1">Belongs to the disease resistance NB-LRR family.</text>
</comment>
<dbReference type="PANTHER" id="PTHR33463:SF187">
    <property type="entry name" value="AND NB-ARC DOMAIN DISEASE RESISTANCE PROTEIN, PUTATIVE-RELATED"/>
    <property type="match status" value="1"/>
</dbReference>
<dbReference type="EMBL" id="OIVN01001478">
    <property type="protein sequence ID" value="SPC94428.1"/>
    <property type="molecule type" value="Genomic_DNA"/>
</dbReference>
<dbReference type="PRINTS" id="PR00364">
    <property type="entry name" value="DISEASERSIST"/>
</dbReference>
<dbReference type="InterPro" id="IPR058922">
    <property type="entry name" value="WHD_DRP"/>
</dbReference>
<accession>A0A2N9G4F6</accession>
<dbReference type="AlphaFoldDB" id="A0A2N9G4F6"/>
<protein>
    <recommendedName>
        <fullName evidence="7">AAA+ ATPase domain-containing protein</fullName>
    </recommendedName>
</protein>
<dbReference type="SUPFAM" id="SSF52058">
    <property type="entry name" value="L domain-like"/>
    <property type="match status" value="1"/>
</dbReference>
<dbReference type="Gene3D" id="3.40.50.300">
    <property type="entry name" value="P-loop containing nucleotide triphosphate hydrolases"/>
    <property type="match status" value="1"/>
</dbReference>
<dbReference type="Gene3D" id="3.80.10.10">
    <property type="entry name" value="Ribonuclease Inhibitor"/>
    <property type="match status" value="1"/>
</dbReference>
<dbReference type="InterPro" id="IPR042197">
    <property type="entry name" value="Apaf_helical"/>
</dbReference>
<evidence type="ECO:0000256" key="3">
    <source>
        <dbReference type="ARBA" id="ARBA00022737"/>
    </source>
</evidence>
<dbReference type="FunFam" id="3.40.50.300:FF:001091">
    <property type="entry name" value="Probable disease resistance protein At1g61300"/>
    <property type="match status" value="1"/>
</dbReference>
<dbReference type="Pfam" id="PF23247">
    <property type="entry name" value="LRR_RPS2"/>
    <property type="match status" value="1"/>
</dbReference>
<keyword evidence="5" id="KW-0611">Plant defense</keyword>
<evidence type="ECO:0000256" key="2">
    <source>
        <dbReference type="ARBA" id="ARBA00022614"/>
    </source>
</evidence>
<evidence type="ECO:0000313" key="8">
    <source>
        <dbReference type="EMBL" id="SPC94428.1"/>
    </source>
</evidence>
<dbReference type="InterPro" id="IPR032675">
    <property type="entry name" value="LRR_dom_sf"/>
</dbReference>
<proteinExistence type="inferred from homology"/>
<dbReference type="InterPro" id="IPR002182">
    <property type="entry name" value="NB-ARC"/>
</dbReference>
<sequence length="875" mass="99730">MQVLTNGEYCGPIIELVKLISSPISECCKFHRGVDEEMGSLRDKWQYLEARKTEIESRIGRKQPTKQVELWLGKVDTIKGEVQAIEGKFAKMKYFSRAHVGKLASKMITKVENHYKMELPGSLVLDPPGETLSTTVLIGESTVEKVKKEIWACLLDDNDVRKIGVYGMGGIGKSTVMEHINNSLLKETNKFDSVIWVTVSKSFNVIQLQHDIARKLDLDLTKVEDVRERATKLREKLEDKKRFVLILDDMWEAFALEKVGIPEPTLSNGCKLVLTTRLLDVCLGMSCKNIKMELLSKEEAQNLFLDKLGRDVFNTPDLKVIAEEVLERCAQLPLAIVTIAASFKCLIHDFEWRDALEDLKTSVKGSNNIEAEIFKILEFSYERLKDEKLQQCLLHCALYPEDFKIEKPELIEHLIDEGIIERRNSRQAEFDRGYSMLNKLENACLLEGGIEENDEEKFVKMHDLVRDMVLRVASPQFKVEGHLGLEDFSDEGKWGEDLVKASLMYNDISRIPPNASPMCPKLSTLLLQGNESLKDVPDSLFEHLHGLNILDLSDTGIESLPNSVSNLENLTTLRLRRCRKLKHVPSLAKLTKLRKLDLESTKIMEVPHGLEMLVNLRYLNLNVDTLKIMPPEILPKLSCLQYLKFFPDMKLEEVASLKNLETFGGRFSDMYEFSTYMEKGQLATYEIHVGSISYLLGSIRGKRVVLHNCNISRGEESFVLPKDVHDLEIVICNNLRCLCDIPSLNHATELKTIYLNGCKGIEHILCSSSSCCTLPLQLFRKEKDASAQVPPHTFSRLKKFSIFQCPKLKKLLPPGLLLHLHNLELIIVFDCEQLEEIIEEEEEEKEEEGMDTTKITLPRLKTLSLQFPTGTEEHL</sequence>
<dbReference type="GO" id="GO:0005524">
    <property type="term" value="F:ATP binding"/>
    <property type="evidence" value="ECO:0007669"/>
    <property type="project" value="UniProtKB-KW"/>
</dbReference>
<dbReference type="GO" id="GO:0043531">
    <property type="term" value="F:ADP binding"/>
    <property type="evidence" value="ECO:0007669"/>
    <property type="project" value="InterPro"/>
</dbReference>
<gene>
    <name evidence="8" type="ORF">FSB_LOCUS22310</name>
</gene>
<keyword evidence="2" id="KW-0433">Leucine-rich repeat</keyword>
<organism evidence="8">
    <name type="scientific">Fagus sylvatica</name>
    <name type="common">Beechnut</name>
    <dbReference type="NCBI Taxonomy" id="28930"/>
    <lineage>
        <taxon>Eukaryota</taxon>
        <taxon>Viridiplantae</taxon>
        <taxon>Streptophyta</taxon>
        <taxon>Embryophyta</taxon>
        <taxon>Tracheophyta</taxon>
        <taxon>Spermatophyta</taxon>
        <taxon>Magnoliopsida</taxon>
        <taxon>eudicotyledons</taxon>
        <taxon>Gunneridae</taxon>
        <taxon>Pentapetalae</taxon>
        <taxon>rosids</taxon>
        <taxon>fabids</taxon>
        <taxon>Fagales</taxon>
        <taxon>Fagaceae</taxon>
        <taxon>Fagus</taxon>
    </lineage>
</organism>
<feature type="domain" description="AAA+ ATPase" evidence="7">
    <location>
        <begin position="159"/>
        <end position="296"/>
    </location>
</feature>